<proteinExistence type="predicted"/>
<reference evidence="1 2" key="1">
    <citation type="submission" date="2019-07" db="EMBL/GenBank/DDBJ databases">
        <title>Full genome sequence of Humibacter sp. WJ7-1.</title>
        <authorList>
            <person name="Im W.-T."/>
        </authorList>
    </citation>
    <scope>NUCLEOTIDE SEQUENCE [LARGE SCALE GENOMIC DNA]</scope>
    <source>
        <strain evidence="1 2">WJ7-1</strain>
    </source>
</reference>
<dbReference type="Proteomes" id="UP000320216">
    <property type="component" value="Chromosome"/>
</dbReference>
<dbReference type="OrthoDB" id="9789109at2"/>
<accession>A0A5B8M5A7</accession>
<keyword evidence="2" id="KW-1185">Reference proteome</keyword>
<dbReference type="InterPro" id="IPR007438">
    <property type="entry name" value="DUF488"/>
</dbReference>
<organism evidence="1 2">
    <name type="scientific">Humibacter ginsenosidimutans</name>
    <dbReference type="NCBI Taxonomy" id="2599293"/>
    <lineage>
        <taxon>Bacteria</taxon>
        <taxon>Bacillati</taxon>
        <taxon>Actinomycetota</taxon>
        <taxon>Actinomycetes</taxon>
        <taxon>Micrococcales</taxon>
        <taxon>Microbacteriaceae</taxon>
        <taxon>Humibacter</taxon>
    </lineage>
</organism>
<evidence type="ECO:0000313" key="1">
    <source>
        <dbReference type="EMBL" id="QDZ15948.1"/>
    </source>
</evidence>
<dbReference type="Pfam" id="PF04343">
    <property type="entry name" value="DUF488"/>
    <property type="match status" value="1"/>
</dbReference>
<dbReference type="KEGG" id="huw:FPZ11_15265"/>
<gene>
    <name evidence="1" type="ORF">FPZ11_15265</name>
</gene>
<evidence type="ECO:0000313" key="2">
    <source>
        <dbReference type="Proteomes" id="UP000320216"/>
    </source>
</evidence>
<protein>
    <submittedName>
        <fullName evidence="1">DUF488 domain-containing protein</fullName>
    </submittedName>
</protein>
<sequence length="150" mass="16982">MWEEQWGITGIGYEGQSVETFVLSLERWQVKTLFDVRLNPLSRKPGFSKNAMRSALEEHGIEYVHLPALGNPKDNRDGYGELGTETANAARGTFKLRLNDETAQEALDMIVTAAERMRVVVMCFEGNTHNCHREQVLEEVECRLRALVSA</sequence>
<dbReference type="PANTHER" id="PTHR39337:SF1">
    <property type="entry name" value="BLR5642 PROTEIN"/>
    <property type="match status" value="1"/>
</dbReference>
<dbReference type="AlphaFoldDB" id="A0A5B8M5A7"/>
<dbReference type="PANTHER" id="PTHR39337">
    <property type="entry name" value="BLR5642 PROTEIN"/>
    <property type="match status" value="1"/>
</dbReference>
<dbReference type="RefSeq" id="WP_022900140.1">
    <property type="nucleotide sequence ID" value="NZ_CP042305.1"/>
</dbReference>
<name>A0A5B8M5A7_9MICO</name>
<dbReference type="EMBL" id="CP042305">
    <property type="protein sequence ID" value="QDZ15948.1"/>
    <property type="molecule type" value="Genomic_DNA"/>
</dbReference>